<sequence>MGKHANCTYAECQPDFWRCGNGKCIPEAWKCDGTRDCEDGSDEKECKSSGSAPGTLDGHVCPAGQYACNSGECIDEKKVCDRNYDCSDRSDESSQCFINECEKAETPLCEQKCTDLLIGYKCECFGGFKLDLEDNKSCHNINECDEGTALCSQKCEDKIGAYKCSCAEGFALHSDGHTCKRADKEPAPYLLLANKHYIRKISADGSRIELVAAGFDNVVSMDVDTVDGKVYAMDSGKLRLYRVDLKNLDPSLTPKDFEVVVRHNVFGTEGIAVDWIGRKLYMLNRQDRSLRVCELDGRFCKTLIRDRISQPKSIAIFPQQGYLYFTEWSLQPYIAKVALDGSPDLADPIIKLAEKDLVALDGSPDLADPIIKLAEKDLGWPNALTVDYYAERIFWGDAHLNEIGYMDLNGTRRHHIPAERTSHVSSMTIMDDSLYWSDWNLREILRCDKWTAKNETILQHTVQLPNDLRVVHPLR</sequence>
<evidence type="ECO:0000313" key="2">
    <source>
        <dbReference type="WBParaSite" id="ES5_v2.g21303.t1"/>
    </source>
</evidence>
<name>A0AC34FVA9_9BILA</name>
<dbReference type="Proteomes" id="UP000887579">
    <property type="component" value="Unplaced"/>
</dbReference>
<evidence type="ECO:0000313" key="1">
    <source>
        <dbReference type="Proteomes" id="UP000887579"/>
    </source>
</evidence>
<accession>A0AC34FVA9</accession>
<proteinExistence type="predicted"/>
<organism evidence="1 2">
    <name type="scientific">Panagrolaimus sp. ES5</name>
    <dbReference type="NCBI Taxonomy" id="591445"/>
    <lineage>
        <taxon>Eukaryota</taxon>
        <taxon>Metazoa</taxon>
        <taxon>Ecdysozoa</taxon>
        <taxon>Nematoda</taxon>
        <taxon>Chromadorea</taxon>
        <taxon>Rhabditida</taxon>
        <taxon>Tylenchina</taxon>
        <taxon>Panagrolaimomorpha</taxon>
        <taxon>Panagrolaimoidea</taxon>
        <taxon>Panagrolaimidae</taxon>
        <taxon>Panagrolaimus</taxon>
    </lineage>
</organism>
<dbReference type="WBParaSite" id="ES5_v2.g21303.t1">
    <property type="protein sequence ID" value="ES5_v2.g21303.t1"/>
    <property type="gene ID" value="ES5_v2.g21303"/>
</dbReference>
<protein>
    <submittedName>
        <fullName evidence="2">EGF-like domain-containing protein</fullName>
    </submittedName>
</protein>
<reference evidence="2" key="1">
    <citation type="submission" date="2022-11" db="UniProtKB">
        <authorList>
            <consortium name="WormBaseParasite"/>
        </authorList>
    </citation>
    <scope>IDENTIFICATION</scope>
</reference>